<proteinExistence type="predicted"/>
<dbReference type="AlphaFoldDB" id="A0A327MWH9"/>
<feature type="compositionally biased region" description="Low complexity" evidence="1">
    <location>
        <begin position="25"/>
        <end position="40"/>
    </location>
</feature>
<evidence type="ECO:0000313" key="3">
    <source>
        <dbReference type="Proteomes" id="UP000249493"/>
    </source>
</evidence>
<feature type="region of interest" description="Disordered" evidence="1">
    <location>
        <begin position="22"/>
        <end position="59"/>
    </location>
</feature>
<name>A0A327MWH9_PSEFL</name>
<dbReference type="EMBL" id="QLIN01000009">
    <property type="protein sequence ID" value="RAI67105.1"/>
    <property type="molecule type" value="Genomic_DNA"/>
</dbReference>
<reference evidence="2 3" key="1">
    <citation type="submission" date="2018-06" db="EMBL/GenBank/DDBJ databases">
        <authorList>
            <person name="Zhirakovskaya E."/>
        </authorList>
    </citation>
    <scope>NUCLEOTIDE SEQUENCE [LARGE SCALE GENOMIC DNA]</scope>
    <source>
        <strain evidence="2 3">LY3</strain>
    </source>
</reference>
<organism evidence="2 3">
    <name type="scientific">Pseudomonas fluorescens</name>
    <dbReference type="NCBI Taxonomy" id="294"/>
    <lineage>
        <taxon>Bacteria</taxon>
        <taxon>Pseudomonadati</taxon>
        <taxon>Pseudomonadota</taxon>
        <taxon>Gammaproteobacteria</taxon>
        <taxon>Pseudomonadales</taxon>
        <taxon>Pseudomonadaceae</taxon>
        <taxon>Pseudomonas</taxon>
    </lineage>
</organism>
<protein>
    <submittedName>
        <fullName evidence="2">Uncharacterized protein</fullName>
    </submittedName>
</protein>
<evidence type="ECO:0000256" key="1">
    <source>
        <dbReference type="SAM" id="MobiDB-lite"/>
    </source>
</evidence>
<evidence type="ECO:0000313" key="2">
    <source>
        <dbReference type="EMBL" id="RAI67105.1"/>
    </source>
</evidence>
<comment type="caution">
    <text evidence="2">The sequence shown here is derived from an EMBL/GenBank/DDBJ whole genome shotgun (WGS) entry which is preliminary data.</text>
</comment>
<gene>
    <name evidence="2" type="ORF">DOZ80_19915</name>
</gene>
<accession>A0A327MWH9</accession>
<dbReference type="Proteomes" id="UP000249493">
    <property type="component" value="Unassembled WGS sequence"/>
</dbReference>
<sequence>MGVCTIYRQPKLTVGASLLAKKSAHSTSTSPDTPPSRASPLPQGSPGPPKELWELACQR</sequence>